<sequence length="413" mass="45202">MRVVVLGAGLHGVTTAYYLQQLGHEVIVIDRHATPAAKARGRIPSPEGTAAPDTGHVSLPTKPAPGPWSRLRAFVRRRFGKLLDRAAMPPGSNPLDHLVRLAAYSRRSALALRDESGMPQRPRSTGHMTVYTDAKSFRGRIERAPHWSELGCEDRLLSADEAIGLEPSLHLLGGRLAGATYSPDDPARDPSQFAAGIVFLCRAAGVRFMMKHTVVSLKERDGRIDHVELLDAQGQPMIVRAQSYVLALGASSVLHAEHLGIDMPLRFVREYVVTLPTKDLSMAPRIALHDRQGKLRIRRVENAGGHHLRITSTVRVSDDEENEPDSDRFDAILRRVETLFPGVVDTSRASLETAMHAVSSNRLPMIGKTRLPNLFLNTAPGTPSWTNALGAGKSIARIVSGLRPELDFAFRGL</sequence>
<evidence type="ECO:0000256" key="2">
    <source>
        <dbReference type="ARBA" id="ARBA00023002"/>
    </source>
</evidence>
<dbReference type="SUPFAM" id="SSF51905">
    <property type="entry name" value="FAD/NAD(P)-binding domain"/>
    <property type="match status" value="1"/>
</dbReference>
<keyword evidence="6" id="KW-1185">Reference proteome</keyword>
<dbReference type="PANTHER" id="PTHR13847">
    <property type="entry name" value="SARCOSINE DEHYDROGENASE-RELATED"/>
    <property type="match status" value="1"/>
</dbReference>
<accession>A0ABU8VD11</accession>
<evidence type="ECO:0000259" key="4">
    <source>
        <dbReference type="Pfam" id="PF01266"/>
    </source>
</evidence>
<dbReference type="PANTHER" id="PTHR13847:SF280">
    <property type="entry name" value="D-AMINO ACID DEHYDROGENASE"/>
    <property type="match status" value="1"/>
</dbReference>
<organism evidence="5 6">
    <name type="scientific">Variovorax ureilyticus</name>
    <dbReference type="NCBI Taxonomy" id="1836198"/>
    <lineage>
        <taxon>Bacteria</taxon>
        <taxon>Pseudomonadati</taxon>
        <taxon>Pseudomonadota</taxon>
        <taxon>Betaproteobacteria</taxon>
        <taxon>Burkholderiales</taxon>
        <taxon>Comamonadaceae</taxon>
        <taxon>Variovorax</taxon>
    </lineage>
</organism>
<protein>
    <submittedName>
        <fullName evidence="5">FAD-dependent oxidoreductase</fullName>
    </submittedName>
</protein>
<comment type="caution">
    <text evidence="5">The sequence shown here is derived from an EMBL/GenBank/DDBJ whole genome shotgun (WGS) entry which is preliminary data.</text>
</comment>
<dbReference type="Pfam" id="PF01266">
    <property type="entry name" value="DAO"/>
    <property type="match status" value="1"/>
</dbReference>
<name>A0ABU8VD11_9BURK</name>
<keyword evidence="2" id="KW-0560">Oxidoreductase</keyword>
<reference evidence="5 6" key="1">
    <citation type="submission" date="2024-03" db="EMBL/GenBank/DDBJ databases">
        <title>Novel species of the genus Variovorax.</title>
        <authorList>
            <person name="Liu Q."/>
            <person name="Xin Y.-H."/>
        </authorList>
    </citation>
    <scope>NUCLEOTIDE SEQUENCE [LARGE SCALE GENOMIC DNA]</scope>
    <source>
        <strain evidence="5 6">KACC 18899</strain>
    </source>
</reference>
<gene>
    <name evidence="5" type="ORF">WKW77_10785</name>
</gene>
<dbReference type="InterPro" id="IPR036188">
    <property type="entry name" value="FAD/NAD-bd_sf"/>
</dbReference>
<evidence type="ECO:0000313" key="5">
    <source>
        <dbReference type="EMBL" id="MEJ8811552.1"/>
    </source>
</evidence>
<dbReference type="Gene3D" id="3.30.9.10">
    <property type="entry name" value="D-Amino Acid Oxidase, subunit A, domain 2"/>
    <property type="match status" value="1"/>
</dbReference>
<feature type="domain" description="FAD dependent oxidoreductase" evidence="4">
    <location>
        <begin position="2"/>
        <end position="397"/>
    </location>
</feature>
<proteinExistence type="inferred from homology"/>
<dbReference type="RefSeq" id="WP_340356840.1">
    <property type="nucleotide sequence ID" value="NZ_JBBKZU010000004.1"/>
</dbReference>
<evidence type="ECO:0000256" key="3">
    <source>
        <dbReference type="SAM" id="MobiDB-lite"/>
    </source>
</evidence>
<dbReference type="InterPro" id="IPR006076">
    <property type="entry name" value="FAD-dep_OxRdtase"/>
</dbReference>
<dbReference type="Gene3D" id="3.50.50.60">
    <property type="entry name" value="FAD/NAD(P)-binding domain"/>
    <property type="match status" value="2"/>
</dbReference>
<evidence type="ECO:0000256" key="1">
    <source>
        <dbReference type="ARBA" id="ARBA00009410"/>
    </source>
</evidence>
<dbReference type="EMBL" id="JBBKZU010000004">
    <property type="protein sequence ID" value="MEJ8811552.1"/>
    <property type="molecule type" value="Genomic_DNA"/>
</dbReference>
<evidence type="ECO:0000313" key="6">
    <source>
        <dbReference type="Proteomes" id="UP001365846"/>
    </source>
</evidence>
<dbReference type="Proteomes" id="UP001365846">
    <property type="component" value="Unassembled WGS sequence"/>
</dbReference>
<comment type="similarity">
    <text evidence="1">Belongs to the DadA oxidoreductase family.</text>
</comment>
<feature type="region of interest" description="Disordered" evidence="3">
    <location>
        <begin position="36"/>
        <end position="64"/>
    </location>
</feature>